<feature type="compositionally biased region" description="Basic and acidic residues" evidence="1">
    <location>
        <begin position="1"/>
        <end position="13"/>
    </location>
</feature>
<evidence type="ECO:0000256" key="1">
    <source>
        <dbReference type="SAM" id="MobiDB-lite"/>
    </source>
</evidence>
<sequence>MQENRFRTNEARSGRSKTVADEADIGISQRSVLCNLHAIKKAPILDEDAAASDRERSCSQERVLNENRDFHFFIQEDGAPPHYGIRSLPDFRMWESCRTMPLVGGFSRGSPVSSTLSFRRCSILTSITLIGSQDLTVKSRPNLFTHSRGRGGVAVRLPASYQCKAGSSPGRIIRIFTCGKRIGRGRWPTAFLGVTPVCPVLITLSFSTSSSFQPHRGGRYLKDISNIKSVHPPASEMGHEGTLENLPPVLASAGQLLESQYTHVQAYTSENTYNHSRISVLILTVKCGFCIQQSSTPDIKRTSRLHRGSVGLYVAGLGCGRFWVRIPALRKPTGIHLRFAHAKIQVDKGLNPCQGEPGSILGWITQGFSQVPDDASGRRVFLRISRFPQPSRSGAAPFSLRLPSSALKTSLLRAVTTPVVKIGSPWWEVSSLTTSHSEEARRHDADLVTCKECEQRRYNDIGKEPG</sequence>
<name>A0ABQ9IH17_9NEOP</name>
<dbReference type="Proteomes" id="UP001159363">
    <property type="component" value="Chromosome 1"/>
</dbReference>
<dbReference type="EMBL" id="JARBHB010000001">
    <property type="protein sequence ID" value="KAJ8895947.1"/>
    <property type="molecule type" value="Genomic_DNA"/>
</dbReference>
<reference evidence="2 3" key="1">
    <citation type="submission" date="2023-02" db="EMBL/GenBank/DDBJ databases">
        <title>LHISI_Scaffold_Assembly.</title>
        <authorList>
            <person name="Stuart O.P."/>
            <person name="Cleave R."/>
            <person name="Magrath M.J.L."/>
            <person name="Mikheyev A.S."/>
        </authorList>
    </citation>
    <scope>NUCLEOTIDE SEQUENCE [LARGE SCALE GENOMIC DNA]</scope>
    <source>
        <strain evidence="2">Daus_M_001</strain>
        <tissue evidence="2">Leg muscle</tissue>
    </source>
</reference>
<accession>A0ABQ9IH17</accession>
<comment type="caution">
    <text evidence="2">The sequence shown here is derived from an EMBL/GenBank/DDBJ whole genome shotgun (WGS) entry which is preliminary data.</text>
</comment>
<gene>
    <name evidence="2" type="ORF">PR048_001288</name>
</gene>
<keyword evidence="3" id="KW-1185">Reference proteome</keyword>
<evidence type="ECO:0000313" key="2">
    <source>
        <dbReference type="EMBL" id="KAJ8895947.1"/>
    </source>
</evidence>
<organism evidence="2 3">
    <name type="scientific">Dryococelus australis</name>
    <dbReference type="NCBI Taxonomy" id="614101"/>
    <lineage>
        <taxon>Eukaryota</taxon>
        <taxon>Metazoa</taxon>
        <taxon>Ecdysozoa</taxon>
        <taxon>Arthropoda</taxon>
        <taxon>Hexapoda</taxon>
        <taxon>Insecta</taxon>
        <taxon>Pterygota</taxon>
        <taxon>Neoptera</taxon>
        <taxon>Polyneoptera</taxon>
        <taxon>Phasmatodea</taxon>
        <taxon>Verophasmatodea</taxon>
        <taxon>Anareolatae</taxon>
        <taxon>Phasmatidae</taxon>
        <taxon>Eurycanthinae</taxon>
        <taxon>Dryococelus</taxon>
    </lineage>
</organism>
<feature type="region of interest" description="Disordered" evidence="1">
    <location>
        <begin position="1"/>
        <end position="20"/>
    </location>
</feature>
<proteinExistence type="predicted"/>
<protein>
    <submittedName>
        <fullName evidence="2">Uncharacterized protein</fullName>
    </submittedName>
</protein>
<evidence type="ECO:0000313" key="3">
    <source>
        <dbReference type="Proteomes" id="UP001159363"/>
    </source>
</evidence>